<dbReference type="EC" id="1.1.3.-" evidence="8"/>
<dbReference type="RefSeq" id="WP_110171408.1">
    <property type="nucleotide sequence ID" value="NZ_CP015136.1"/>
</dbReference>
<dbReference type="InterPro" id="IPR000172">
    <property type="entry name" value="GMC_OxRdtase_N"/>
</dbReference>
<keyword evidence="4" id="KW-0274">FAD</keyword>
<keyword evidence="3" id="KW-0285">Flavoprotein</keyword>
<dbReference type="SUPFAM" id="SSF54373">
    <property type="entry name" value="FAD-linked reductases, C-terminal domain"/>
    <property type="match status" value="1"/>
</dbReference>
<feature type="domain" description="Glucose-methanol-choline oxidoreductase C-terminal" evidence="7">
    <location>
        <begin position="454"/>
        <end position="572"/>
    </location>
</feature>
<evidence type="ECO:0000256" key="3">
    <source>
        <dbReference type="ARBA" id="ARBA00022630"/>
    </source>
</evidence>
<comment type="similarity">
    <text evidence="2">Belongs to the GMC oxidoreductase family.</text>
</comment>
<dbReference type="Proteomes" id="UP000076079">
    <property type="component" value="Chromosome"/>
</dbReference>
<dbReference type="InterPro" id="IPR036188">
    <property type="entry name" value="FAD/NAD-bd_sf"/>
</dbReference>
<proteinExistence type="inferred from homology"/>
<reference evidence="8 9" key="1">
    <citation type="journal article" date="2016" name="Genome Announc.">
        <title>First Complete Genome Sequence of a Subdivision 6 Acidobacterium Strain.</title>
        <authorList>
            <person name="Huang S."/>
            <person name="Vieira S."/>
            <person name="Bunk B."/>
            <person name="Riedel T."/>
            <person name="Sproer C."/>
            <person name="Overmann J."/>
        </authorList>
    </citation>
    <scope>NUCLEOTIDE SEQUENCE [LARGE SCALE GENOMIC DNA]</scope>
    <source>
        <strain evidence="9">DSM 100886 HEG_-6_39</strain>
    </source>
</reference>
<dbReference type="PATRIC" id="fig|1813736.3.peg.3088"/>
<dbReference type="Pfam" id="PF00732">
    <property type="entry name" value="GMC_oxred_N"/>
    <property type="match status" value="1"/>
</dbReference>
<dbReference type="EMBL" id="CP015136">
    <property type="protein sequence ID" value="AMY09675.1"/>
    <property type="molecule type" value="Genomic_DNA"/>
</dbReference>
<keyword evidence="5 8" id="KW-0560">Oxidoreductase</keyword>
<dbReference type="PANTHER" id="PTHR42784">
    <property type="entry name" value="PYRANOSE 2-OXIDASE"/>
    <property type="match status" value="1"/>
</dbReference>
<name>A0A143PM43_LUTPR</name>
<gene>
    <name evidence="8" type="primary">livQ_4</name>
    <name evidence="8" type="ORF">LuPra_02897</name>
</gene>
<evidence type="ECO:0000259" key="7">
    <source>
        <dbReference type="Pfam" id="PF05199"/>
    </source>
</evidence>
<dbReference type="STRING" id="1855912.LuPra_02897"/>
<dbReference type="InterPro" id="IPR007867">
    <property type="entry name" value="GMC_OxRtase_C"/>
</dbReference>
<dbReference type="PANTHER" id="PTHR42784:SF1">
    <property type="entry name" value="PYRANOSE 2-OXIDASE"/>
    <property type="match status" value="1"/>
</dbReference>
<dbReference type="SUPFAM" id="SSF51905">
    <property type="entry name" value="FAD/NAD(P)-binding domain"/>
    <property type="match status" value="1"/>
</dbReference>
<accession>A0A143PM43</accession>
<feature type="domain" description="Glucose-methanol-choline oxidoreductase N-terminal" evidence="6">
    <location>
        <begin position="16"/>
        <end position="360"/>
    </location>
</feature>
<organism evidence="8 9">
    <name type="scientific">Luteitalea pratensis</name>
    <dbReference type="NCBI Taxonomy" id="1855912"/>
    <lineage>
        <taxon>Bacteria</taxon>
        <taxon>Pseudomonadati</taxon>
        <taxon>Acidobacteriota</taxon>
        <taxon>Vicinamibacteria</taxon>
        <taxon>Vicinamibacterales</taxon>
        <taxon>Vicinamibacteraceae</taxon>
        <taxon>Luteitalea</taxon>
    </lineage>
</organism>
<evidence type="ECO:0000259" key="6">
    <source>
        <dbReference type="Pfam" id="PF00732"/>
    </source>
</evidence>
<evidence type="ECO:0000256" key="5">
    <source>
        <dbReference type="ARBA" id="ARBA00023002"/>
    </source>
</evidence>
<comment type="cofactor">
    <cofactor evidence="1">
        <name>FAD</name>
        <dbReference type="ChEBI" id="CHEBI:57692"/>
    </cofactor>
</comment>
<sequence length="589" mass="64745">MHAQPVAPLTPGREPYDAIVVGSGAAGGMAAFQLAMSGIKVLLVEAGRMLDPQKEYKTMEWPYKDVRRQRLPVDEFALSAAEYRTLDRPYGLTPEMQKYKKVMSYSGNHFTREWMADEKQNPITGTPYAWVRARVLGGKTNLWGRVSLRFSELDLKAKSHDGFGEDWPIGYADISPYYDKVDTLLGISGTKENIPHLPDGIFQRPLKLNCGEVQVQRAIAKMGRRLIPGRAGVTTDGVLSSKYRSRCMGRGRCGRGCDLNAAFHSPAALIFPARDTGNLTVRPDSVVSEILIDDSTNKATGVRVIDRNTKETMDFKGRLVIVAASCLESTRLLLNSKSASRSNGAANSSGVVGHYFCEHVMGPGASGTLPSRVGTMPTNDDGRPQSTYIVRFRNVTDKHPDFIRGYGFQGASGAAEYPANAAETAGFGASFKKSVRDTYPALVNYGGFGEVLARKENRVFLDPEVKDAWGIPALRFDYTFGDNEKKMAADMADTAEEMLRAAGATDITVRRDILTEGWSIHEMGTARMGNDPKSSVTNSFGQTHDIKNLFVVDGSIFVSASCQNPTWMIMALCWRAMDYVKDEMKRGNL</sequence>
<dbReference type="OrthoDB" id="9787779at2"/>
<evidence type="ECO:0000256" key="4">
    <source>
        <dbReference type="ARBA" id="ARBA00022827"/>
    </source>
</evidence>
<dbReference type="GO" id="GO:0016614">
    <property type="term" value="F:oxidoreductase activity, acting on CH-OH group of donors"/>
    <property type="evidence" value="ECO:0007669"/>
    <property type="project" value="InterPro"/>
</dbReference>
<dbReference type="InterPro" id="IPR051473">
    <property type="entry name" value="P2Ox-like"/>
</dbReference>
<dbReference type="Pfam" id="PF05199">
    <property type="entry name" value="GMC_oxred_C"/>
    <property type="match status" value="1"/>
</dbReference>
<dbReference type="KEGG" id="abac:LuPra_02897"/>
<evidence type="ECO:0000313" key="8">
    <source>
        <dbReference type="EMBL" id="AMY09675.1"/>
    </source>
</evidence>
<protein>
    <submittedName>
        <fullName evidence="8">6'''-hydroxyparomomycin C oxidase</fullName>
        <ecNumber evidence="8">1.1.3.-</ecNumber>
    </submittedName>
</protein>
<dbReference type="AlphaFoldDB" id="A0A143PM43"/>
<dbReference type="GO" id="GO:0050660">
    <property type="term" value="F:flavin adenine dinucleotide binding"/>
    <property type="evidence" value="ECO:0007669"/>
    <property type="project" value="InterPro"/>
</dbReference>
<dbReference type="Gene3D" id="3.50.50.60">
    <property type="entry name" value="FAD/NAD(P)-binding domain"/>
    <property type="match status" value="2"/>
</dbReference>
<evidence type="ECO:0000256" key="1">
    <source>
        <dbReference type="ARBA" id="ARBA00001974"/>
    </source>
</evidence>
<keyword evidence="9" id="KW-1185">Reference proteome</keyword>
<reference evidence="9" key="2">
    <citation type="submission" date="2016-04" db="EMBL/GenBank/DDBJ databases">
        <title>First Complete Genome Sequence of a Subdivision 6 Acidobacterium.</title>
        <authorList>
            <person name="Huang S."/>
            <person name="Vieira S."/>
            <person name="Bunk B."/>
            <person name="Riedel T."/>
            <person name="Sproeer C."/>
            <person name="Overmann J."/>
        </authorList>
    </citation>
    <scope>NUCLEOTIDE SEQUENCE [LARGE SCALE GENOMIC DNA]</scope>
    <source>
        <strain evidence="9">DSM 100886 HEG_-6_39</strain>
    </source>
</reference>
<evidence type="ECO:0000313" key="9">
    <source>
        <dbReference type="Proteomes" id="UP000076079"/>
    </source>
</evidence>
<evidence type="ECO:0000256" key="2">
    <source>
        <dbReference type="ARBA" id="ARBA00010790"/>
    </source>
</evidence>